<evidence type="ECO:0000256" key="4">
    <source>
        <dbReference type="ARBA" id="ARBA00022989"/>
    </source>
</evidence>
<evidence type="ECO:0000256" key="6">
    <source>
        <dbReference type="SAM" id="Phobius"/>
    </source>
</evidence>
<evidence type="ECO:0000256" key="3">
    <source>
        <dbReference type="ARBA" id="ARBA00022692"/>
    </source>
</evidence>
<feature type="transmembrane region" description="Helical" evidence="6">
    <location>
        <begin position="294"/>
        <end position="313"/>
    </location>
</feature>
<feature type="transmembrane region" description="Helical" evidence="6">
    <location>
        <begin position="415"/>
        <end position="433"/>
    </location>
</feature>
<feature type="transmembrane region" description="Helical" evidence="6">
    <location>
        <begin position="12"/>
        <end position="33"/>
    </location>
</feature>
<sequence length="438" mass="50313">MSLIKKGLSDSKYYLIANIGNKALAFFVIPILAKTVTVEEFATYDLFLVISSFLNIFIILGIDSGIAILLAESKEDNQKLSFFYVSTLLISLSIIFFMVIAFGFIFIYTDELFLLSKDIWGYIGFYVLFNMINYHTFNFLRWRERAKQASFVTLFSYISGMLIGLYFLYLEKSVESYIQGLVIGLSLGSIISLYISKDYILGFKIIKDAKEQLKELFQLSLPFVPDYLGNSLIQMADRVVILMLFGKYELGLYAVITKLAMIPQIIIGTVTGGFLPVMFRNYKTEKGKNLIKNFFHIYLILIPIAFLITYPIASWAVELFAGSEYVKMSYLFPMALVSILFIQSSQANGFGFSIKRKTHYIMYITFLAVIINYIFSFIFGHWIGLEGVIIGTLVAGILKTYFYTLFSERLYSFGYSYRLIMFISFLCLIFVIFNEKVF</sequence>
<dbReference type="EMBL" id="FPHE01000076">
    <property type="protein sequence ID" value="SFV57254.1"/>
    <property type="molecule type" value="Genomic_DNA"/>
</dbReference>
<reference evidence="7" key="1">
    <citation type="submission" date="2016-10" db="EMBL/GenBank/DDBJ databases">
        <authorList>
            <person name="de Groot N.N."/>
        </authorList>
    </citation>
    <scope>NUCLEOTIDE SEQUENCE</scope>
</reference>
<dbReference type="InterPro" id="IPR050833">
    <property type="entry name" value="Poly_Biosynth_Transport"/>
</dbReference>
<keyword evidence="2" id="KW-1003">Cell membrane</keyword>
<evidence type="ECO:0000256" key="1">
    <source>
        <dbReference type="ARBA" id="ARBA00004651"/>
    </source>
</evidence>
<proteinExistence type="predicted"/>
<feature type="transmembrane region" description="Helical" evidence="6">
    <location>
        <begin position="176"/>
        <end position="195"/>
    </location>
</feature>
<evidence type="ECO:0000256" key="5">
    <source>
        <dbReference type="ARBA" id="ARBA00023136"/>
    </source>
</evidence>
<feature type="transmembrane region" description="Helical" evidence="6">
    <location>
        <begin position="239"/>
        <end position="256"/>
    </location>
</feature>
<organism evidence="7">
    <name type="scientific">hydrothermal vent metagenome</name>
    <dbReference type="NCBI Taxonomy" id="652676"/>
    <lineage>
        <taxon>unclassified sequences</taxon>
        <taxon>metagenomes</taxon>
        <taxon>ecological metagenomes</taxon>
    </lineage>
</organism>
<feature type="transmembrane region" description="Helical" evidence="6">
    <location>
        <begin position="45"/>
        <end position="70"/>
    </location>
</feature>
<evidence type="ECO:0000256" key="2">
    <source>
        <dbReference type="ARBA" id="ARBA00022475"/>
    </source>
</evidence>
<dbReference type="Pfam" id="PF01943">
    <property type="entry name" value="Polysacc_synt"/>
    <property type="match status" value="1"/>
</dbReference>
<dbReference type="PANTHER" id="PTHR30250:SF11">
    <property type="entry name" value="O-ANTIGEN TRANSPORTER-RELATED"/>
    <property type="match status" value="1"/>
</dbReference>
<keyword evidence="3 6" id="KW-0812">Transmembrane</keyword>
<comment type="subcellular location">
    <subcellularLocation>
        <location evidence="1">Cell membrane</location>
        <topology evidence="1">Multi-pass membrane protein</topology>
    </subcellularLocation>
</comment>
<name>A0A1W1BUU5_9ZZZZ</name>
<evidence type="ECO:0000313" key="7">
    <source>
        <dbReference type="EMBL" id="SFV57254.1"/>
    </source>
</evidence>
<dbReference type="AlphaFoldDB" id="A0A1W1BUU5"/>
<feature type="transmembrane region" description="Helical" evidence="6">
    <location>
        <begin position="149"/>
        <end position="170"/>
    </location>
</feature>
<keyword evidence="4 6" id="KW-1133">Transmembrane helix</keyword>
<feature type="transmembrane region" description="Helical" evidence="6">
    <location>
        <begin position="262"/>
        <end position="282"/>
    </location>
</feature>
<gene>
    <name evidence="7" type="ORF">MNB_SV-12-2012</name>
</gene>
<feature type="transmembrane region" description="Helical" evidence="6">
    <location>
        <begin position="82"/>
        <end position="107"/>
    </location>
</feature>
<accession>A0A1W1BUU5</accession>
<protein>
    <submittedName>
        <fullName evidence="7">Polysaccharide biosynthesis protein</fullName>
    </submittedName>
</protein>
<dbReference type="InterPro" id="IPR002797">
    <property type="entry name" value="Polysacc_synth"/>
</dbReference>
<feature type="transmembrane region" description="Helical" evidence="6">
    <location>
        <begin position="363"/>
        <end position="382"/>
    </location>
</feature>
<dbReference type="PANTHER" id="PTHR30250">
    <property type="entry name" value="PST FAMILY PREDICTED COLANIC ACID TRANSPORTER"/>
    <property type="match status" value="1"/>
</dbReference>
<feature type="transmembrane region" description="Helical" evidence="6">
    <location>
        <begin position="119"/>
        <end position="137"/>
    </location>
</feature>
<dbReference type="GO" id="GO:0005886">
    <property type="term" value="C:plasma membrane"/>
    <property type="evidence" value="ECO:0007669"/>
    <property type="project" value="UniProtKB-SubCell"/>
</dbReference>
<keyword evidence="5 6" id="KW-0472">Membrane</keyword>
<feature type="transmembrane region" description="Helical" evidence="6">
    <location>
        <begin position="388"/>
        <end position="406"/>
    </location>
</feature>